<protein>
    <submittedName>
        <fullName evidence="1">Uncharacterized protein</fullName>
    </submittedName>
</protein>
<comment type="caution">
    <text evidence="1">The sequence shown here is derived from an EMBL/GenBank/DDBJ whole genome shotgun (WGS) entry which is preliminary data.</text>
</comment>
<name>R4Z237_9ACTN</name>
<dbReference type="HOGENOM" id="CLU_1944787_0_0_11"/>
<evidence type="ECO:0000313" key="2">
    <source>
        <dbReference type="Proteomes" id="UP000018291"/>
    </source>
</evidence>
<sequence>MLLSNVPSSVLHQADHRHGSSDLAPIGQAAPQSRHGSFRVVLGDGFARDTVVVRYGGVELARRCGVSTRPDGNAGVIVAEVPVGAADHHLTIEVVGRLMSGSMQLSPPTAGEVTVKANLDRLNLHLTLV</sequence>
<proteinExistence type="predicted"/>
<accession>R4Z237</accession>
<evidence type="ECO:0000313" key="1">
    <source>
        <dbReference type="EMBL" id="CCM63301.1"/>
    </source>
</evidence>
<reference evidence="1 2" key="1">
    <citation type="journal article" date="2013" name="ISME J.">
        <title>Metabolic model for the filamentous 'Candidatus Microthrix parvicella' based on genomic and metagenomic analyses.</title>
        <authorList>
            <person name="Jon McIlroy S."/>
            <person name="Kristiansen R."/>
            <person name="Albertsen M."/>
            <person name="Michael Karst S."/>
            <person name="Rossetti S."/>
            <person name="Lund Nielsen J."/>
            <person name="Tandoi V."/>
            <person name="James Seviour R."/>
            <person name="Nielsen P.H."/>
        </authorList>
    </citation>
    <scope>NUCLEOTIDE SEQUENCE [LARGE SCALE GENOMIC DNA]</scope>
    <source>
        <strain evidence="1 2">RN1</strain>
    </source>
</reference>
<dbReference type="Proteomes" id="UP000018291">
    <property type="component" value="Unassembled WGS sequence"/>
</dbReference>
<dbReference type="STRING" id="1229780.BN381_20125"/>
<keyword evidence="2" id="KW-1185">Reference proteome</keyword>
<gene>
    <name evidence="1" type="ORF">BN381_20125</name>
</gene>
<dbReference type="AlphaFoldDB" id="R4Z237"/>
<organism evidence="1 2">
    <name type="scientific">Candidatus Neomicrothrix parvicella RN1</name>
    <dbReference type="NCBI Taxonomy" id="1229780"/>
    <lineage>
        <taxon>Bacteria</taxon>
        <taxon>Bacillati</taxon>
        <taxon>Actinomycetota</taxon>
        <taxon>Acidimicrobiia</taxon>
        <taxon>Acidimicrobiales</taxon>
        <taxon>Microthrixaceae</taxon>
        <taxon>Candidatus Neomicrothrix</taxon>
    </lineage>
</organism>
<dbReference type="EMBL" id="CANL01000012">
    <property type="protein sequence ID" value="CCM63301.1"/>
    <property type="molecule type" value="Genomic_DNA"/>
</dbReference>
<dbReference type="RefSeq" id="WP_012225680.1">
    <property type="nucleotide sequence ID" value="NZ_HG422565.1"/>
</dbReference>